<dbReference type="Proteomes" id="UP001501371">
    <property type="component" value="Unassembled WGS sequence"/>
</dbReference>
<gene>
    <name evidence="1" type="ORF">GCM10009654_38290</name>
</gene>
<dbReference type="EMBL" id="BAAAKV010000033">
    <property type="protein sequence ID" value="GAA1177345.1"/>
    <property type="molecule type" value="Genomic_DNA"/>
</dbReference>
<sequence length="83" mass="8259">MLGEFEAAYAGFARRTEQVEDEGRVGPARYGGAGGHDSRVTLAPATAAAPAVALAPTVALAAAVTLVHTGHCASTLHFGNGVA</sequence>
<protein>
    <submittedName>
        <fullName evidence="1">Uncharacterized protein</fullName>
    </submittedName>
</protein>
<evidence type="ECO:0000313" key="1">
    <source>
        <dbReference type="EMBL" id="GAA1177345.1"/>
    </source>
</evidence>
<accession>A0ABN1UX62</accession>
<keyword evidence="2" id="KW-1185">Reference proteome</keyword>
<evidence type="ECO:0000313" key="2">
    <source>
        <dbReference type="Proteomes" id="UP001501371"/>
    </source>
</evidence>
<organism evidence="1 2">
    <name type="scientific">Streptomyces hebeiensis</name>
    <dbReference type="NCBI Taxonomy" id="229486"/>
    <lineage>
        <taxon>Bacteria</taxon>
        <taxon>Bacillati</taxon>
        <taxon>Actinomycetota</taxon>
        <taxon>Actinomycetes</taxon>
        <taxon>Kitasatosporales</taxon>
        <taxon>Streptomycetaceae</taxon>
        <taxon>Streptomyces</taxon>
    </lineage>
</organism>
<name>A0ABN1UX62_9ACTN</name>
<proteinExistence type="predicted"/>
<reference evidence="1 2" key="1">
    <citation type="journal article" date="2019" name="Int. J. Syst. Evol. Microbiol.">
        <title>The Global Catalogue of Microorganisms (GCM) 10K type strain sequencing project: providing services to taxonomists for standard genome sequencing and annotation.</title>
        <authorList>
            <consortium name="The Broad Institute Genomics Platform"/>
            <consortium name="The Broad Institute Genome Sequencing Center for Infectious Disease"/>
            <person name="Wu L."/>
            <person name="Ma J."/>
        </authorList>
    </citation>
    <scope>NUCLEOTIDE SEQUENCE [LARGE SCALE GENOMIC DNA]</scope>
    <source>
        <strain evidence="1 2">JCM 12696</strain>
    </source>
</reference>
<comment type="caution">
    <text evidence="1">The sequence shown here is derived from an EMBL/GenBank/DDBJ whole genome shotgun (WGS) entry which is preliminary data.</text>
</comment>